<sequence length="37" mass="4215">MQRSRQSPRLSLLQKGNHRYTVVFTTVMSGLPAGLRQ</sequence>
<reference evidence="1 2" key="1">
    <citation type="submission" date="2017-10" db="EMBL/GenBank/DDBJ databases">
        <authorList>
            <person name="Regsiter A."/>
            <person name="William W."/>
        </authorList>
    </citation>
    <scope>NUCLEOTIDE SEQUENCE [LARGE SCALE GENOMIC DNA]</scope>
    <source>
        <strain evidence="1 2">CFBP6991</strain>
    </source>
</reference>
<protein>
    <submittedName>
        <fullName evidence="1">Uncharacterized protein</fullName>
    </submittedName>
</protein>
<organism evidence="1 2">
    <name type="scientific">Xanthomonas campestris pv. phaseoli</name>
    <dbReference type="NCBI Taxonomy" id="317013"/>
    <lineage>
        <taxon>Bacteria</taxon>
        <taxon>Pseudomonadati</taxon>
        <taxon>Pseudomonadota</taxon>
        <taxon>Gammaproteobacteria</taxon>
        <taxon>Lysobacterales</taxon>
        <taxon>Lysobacteraceae</taxon>
        <taxon>Xanthomonas</taxon>
    </lineage>
</organism>
<gene>
    <name evidence="1" type="ORF">XFF6991_180087</name>
</gene>
<dbReference type="EMBL" id="OCZC01000046">
    <property type="protein sequence ID" value="SOO22979.1"/>
    <property type="molecule type" value="Genomic_DNA"/>
</dbReference>
<proteinExistence type="predicted"/>
<comment type="caution">
    <text evidence="1">The sequence shown here is derived from an EMBL/GenBank/DDBJ whole genome shotgun (WGS) entry which is preliminary data.</text>
</comment>
<dbReference type="AlphaFoldDB" id="A0A7Z7NFG7"/>
<accession>A0A7Z7NFG7</accession>
<evidence type="ECO:0000313" key="2">
    <source>
        <dbReference type="Proteomes" id="UP000234345"/>
    </source>
</evidence>
<evidence type="ECO:0000313" key="1">
    <source>
        <dbReference type="EMBL" id="SOO22979.1"/>
    </source>
</evidence>
<dbReference type="Proteomes" id="UP000234345">
    <property type="component" value="Unassembled WGS sequence"/>
</dbReference>
<name>A0A7Z7NFG7_XANCH</name>